<dbReference type="Proteomes" id="UP000007013">
    <property type="component" value="Chromosome"/>
</dbReference>
<protein>
    <submittedName>
        <fullName evidence="2">Uncharacterized protein</fullName>
    </submittedName>
</protein>
<dbReference type="RefSeq" id="WP_012373025.1">
    <property type="nucleotide sequence ID" value="NC_010571.1"/>
</dbReference>
<proteinExistence type="predicted"/>
<keyword evidence="1" id="KW-0175">Coiled coil</keyword>
<evidence type="ECO:0000313" key="3">
    <source>
        <dbReference type="Proteomes" id="UP000007013"/>
    </source>
</evidence>
<dbReference type="SUPFAM" id="SSF47240">
    <property type="entry name" value="Ferritin-like"/>
    <property type="match status" value="1"/>
</dbReference>
<dbReference type="AlphaFoldDB" id="B1ZNB8"/>
<dbReference type="PANTHER" id="PTHR30565:SF9">
    <property type="entry name" value="PROTEIN YCIF"/>
    <property type="match status" value="1"/>
</dbReference>
<name>B1ZNB8_OPITP</name>
<dbReference type="eggNOG" id="COG3685">
    <property type="taxonomic scope" value="Bacteria"/>
</dbReference>
<dbReference type="EMBL" id="CP001032">
    <property type="protein sequence ID" value="ACB73487.1"/>
    <property type="molecule type" value="Genomic_DNA"/>
</dbReference>
<dbReference type="CDD" id="cd07909">
    <property type="entry name" value="YciF"/>
    <property type="match status" value="1"/>
</dbReference>
<dbReference type="OrthoDB" id="9795056at2"/>
<organism evidence="2 3">
    <name type="scientific">Opitutus terrae (strain DSM 11246 / JCM 15787 / PB90-1)</name>
    <dbReference type="NCBI Taxonomy" id="452637"/>
    <lineage>
        <taxon>Bacteria</taxon>
        <taxon>Pseudomonadati</taxon>
        <taxon>Verrucomicrobiota</taxon>
        <taxon>Opitutia</taxon>
        <taxon>Opitutales</taxon>
        <taxon>Opitutaceae</taxon>
        <taxon>Opitutus</taxon>
    </lineage>
</organism>
<feature type="coiled-coil region" evidence="1">
    <location>
        <begin position="42"/>
        <end position="69"/>
    </location>
</feature>
<dbReference type="InterPro" id="IPR010287">
    <property type="entry name" value="DUF892_YciF-like"/>
</dbReference>
<evidence type="ECO:0000256" key="1">
    <source>
        <dbReference type="SAM" id="Coils"/>
    </source>
</evidence>
<dbReference type="PANTHER" id="PTHR30565">
    <property type="entry name" value="PROTEIN YCIF"/>
    <property type="match status" value="1"/>
</dbReference>
<dbReference type="InterPro" id="IPR047114">
    <property type="entry name" value="YciF"/>
</dbReference>
<sequence length="169" mass="18781">MESLENLHDLFVHELRDLYDAEKQLTQALPLLAKAAKSEKLRRGFETHLAQTKEQAQRLEQIFRGLETSPEGKSCKAMAGLVAEASELLDEDADPEVLDAALIVAAQKVEHYEIAGYGSVSTFARVLKYDDAARLLQQTIDEEERMDKQLTQYASQMNVKAAAADEAAT</sequence>
<accession>B1ZNB8</accession>
<dbReference type="Pfam" id="PF05974">
    <property type="entry name" value="DUF892"/>
    <property type="match status" value="1"/>
</dbReference>
<dbReference type="KEGG" id="ote:Oter_0196"/>
<reference evidence="2 3" key="1">
    <citation type="journal article" date="2011" name="J. Bacteriol.">
        <title>Genome sequence of the verrucomicrobium Opitutus terrae PB90-1, an abundant inhabitant of rice paddy soil ecosystems.</title>
        <authorList>
            <person name="van Passel M.W."/>
            <person name="Kant R."/>
            <person name="Palva A."/>
            <person name="Copeland A."/>
            <person name="Lucas S."/>
            <person name="Lapidus A."/>
            <person name="Glavina del Rio T."/>
            <person name="Pitluck S."/>
            <person name="Goltsman E."/>
            <person name="Clum A."/>
            <person name="Sun H."/>
            <person name="Schmutz J."/>
            <person name="Larimer F.W."/>
            <person name="Land M.L."/>
            <person name="Hauser L."/>
            <person name="Kyrpides N."/>
            <person name="Mikhailova N."/>
            <person name="Richardson P.P."/>
            <person name="Janssen P.H."/>
            <person name="de Vos W.M."/>
            <person name="Smidt H."/>
        </authorList>
    </citation>
    <scope>NUCLEOTIDE SEQUENCE [LARGE SCALE GENOMIC DNA]</scope>
    <source>
        <strain evidence="3">DSM 11246 / JCM 15787 / PB90-1</strain>
    </source>
</reference>
<dbReference type="InterPro" id="IPR012347">
    <property type="entry name" value="Ferritin-like"/>
</dbReference>
<keyword evidence="3" id="KW-1185">Reference proteome</keyword>
<evidence type="ECO:0000313" key="2">
    <source>
        <dbReference type="EMBL" id="ACB73487.1"/>
    </source>
</evidence>
<gene>
    <name evidence="2" type="ordered locus">Oter_0196</name>
</gene>
<dbReference type="Gene3D" id="1.20.1260.10">
    <property type="match status" value="1"/>
</dbReference>
<dbReference type="InterPro" id="IPR009078">
    <property type="entry name" value="Ferritin-like_SF"/>
</dbReference>
<dbReference type="HOGENOM" id="CLU_102561_0_0_0"/>